<name>A0A1F7WNP8_9BACT</name>
<dbReference type="AlphaFoldDB" id="A0A1F7WNP8"/>
<dbReference type="Gene3D" id="3.30.300.20">
    <property type="match status" value="1"/>
</dbReference>
<dbReference type="Pfam" id="PF13083">
    <property type="entry name" value="KH_KhpA-B"/>
    <property type="match status" value="1"/>
</dbReference>
<dbReference type="EMBL" id="MGFK01000012">
    <property type="protein sequence ID" value="OGM04474.1"/>
    <property type="molecule type" value="Genomic_DNA"/>
</dbReference>
<gene>
    <name evidence="2" type="ORF">A2112_02305</name>
</gene>
<proteinExistence type="predicted"/>
<dbReference type="Proteomes" id="UP000177091">
    <property type="component" value="Unassembled WGS sequence"/>
</dbReference>
<dbReference type="InterPro" id="IPR009019">
    <property type="entry name" value="KH_sf_prok-type"/>
</dbReference>
<protein>
    <submittedName>
        <fullName evidence="2">Uncharacterized protein</fullName>
    </submittedName>
</protein>
<evidence type="ECO:0000313" key="2">
    <source>
        <dbReference type="EMBL" id="OGM04474.1"/>
    </source>
</evidence>
<dbReference type="PROSITE" id="PS50084">
    <property type="entry name" value="KH_TYPE_1"/>
    <property type="match status" value="1"/>
</dbReference>
<keyword evidence="1" id="KW-0694">RNA-binding</keyword>
<evidence type="ECO:0000256" key="1">
    <source>
        <dbReference type="PROSITE-ProRule" id="PRU00117"/>
    </source>
</evidence>
<sequence length="77" mass="8353">MKELISFLVKNIIGSEDFELEEVSDGGVTNFIIHTKAEFMGLVIGKGGKTIKTIRNLVKVRATLEKTSVNVSVAEAS</sequence>
<accession>A0A1F7WNP8</accession>
<comment type="caution">
    <text evidence="2">The sequence shown here is derived from an EMBL/GenBank/DDBJ whole genome shotgun (WGS) entry which is preliminary data.</text>
</comment>
<dbReference type="InterPro" id="IPR015946">
    <property type="entry name" value="KH_dom-like_a/b"/>
</dbReference>
<dbReference type="GO" id="GO:0003723">
    <property type="term" value="F:RNA binding"/>
    <property type="evidence" value="ECO:0007669"/>
    <property type="project" value="UniProtKB-UniRule"/>
</dbReference>
<organism evidence="2 3">
    <name type="scientific">Candidatus Woesebacteria bacterium GWA1_42_12</name>
    <dbReference type="NCBI Taxonomy" id="1802472"/>
    <lineage>
        <taxon>Bacteria</taxon>
        <taxon>Candidatus Woeseibacteriota</taxon>
    </lineage>
</organism>
<reference evidence="2 3" key="1">
    <citation type="journal article" date="2016" name="Nat. Commun.">
        <title>Thousands of microbial genomes shed light on interconnected biogeochemical processes in an aquifer system.</title>
        <authorList>
            <person name="Anantharaman K."/>
            <person name="Brown C.T."/>
            <person name="Hug L.A."/>
            <person name="Sharon I."/>
            <person name="Castelle C.J."/>
            <person name="Probst A.J."/>
            <person name="Thomas B.C."/>
            <person name="Singh A."/>
            <person name="Wilkins M.J."/>
            <person name="Karaoz U."/>
            <person name="Brodie E.L."/>
            <person name="Williams K.H."/>
            <person name="Hubbard S.S."/>
            <person name="Banfield J.F."/>
        </authorList>
    </citation>
    <scope>NUCLEOTIDE SEQUENCE [LARGE SCALE GENOMIC DNA]</scope>
</reference>
<evidence type="ECO:0000313" key="3">
    <source>
        <dbReference type="Proteomes" id="UP000177091"/>
    </source>
</evidence>
<dbReference type="SUPFAM" id="SSF54814">
    <property type="entry name" value="Prokaryotic type KH domain (KH-domain type II)"/>
    <property type="match status" value="1"/>
</dbReference>